<name>A0A1I0YY76_9RHOB</name>
<dbReference type="Gene3D" id="3.40.1350.10">
    <property type="match status" value="1"/>
</dbReference>
<dbReference type="AlphaFoldDB" id="A0A1I0YY76"/>
<sequence length="119" mass="12842">MSRVDRGKRAQRAGAAAEDTVLRHYEESGHHMVARNWRGHGGEIDLIFRIGAELIFVEVKSSRTGAGASRLRPAQLARIQAAAEEFLGGQPAGLLTPMRIDLATVDGTGRVEVLQNLGV</sequence>
<dbReference type="PANTHER" id="PTHR34039:SF1">
    <property type="entry name" value="UPF0102 PROTEIN YRAN"/>
    <property type="match status" value="1"/>
</dbReference>
<evidence type="ECO:0000256" key="2">
    <source>
        <dbReference type="HAMAP-Rule" id="MF_00048"/>
    </source>
</evidence>
<dbReference type="Proteomes" id="UP000198796">
    <property type="component" value="Unassembled WGS sequence"/>
</dbReference>
<evidence type="ECO:0000313" key="4">
    <source>
        <dbReference type="Proteomes" id="UP000198796"/>
    </source>
</evidence>
<dbReference type="GO" id="GO:0003676">
    <property type="term" value="F:nucleic acid binding"/>
    <property type="evidence" value="ECO:0007669"/>
    <property type="project" value="InterPro"/>
</dbReference>
<accession>A0A1I0YY76</accession>
<evidence type="ECO:0000256" key="1">
    <source>
        <dbReference type="ARBA" id="ARBA00006738"/>
    </source>
</evidence>
<proteinExistence type="inferred from homology"/>
<evidence type="ECO:0000313" key="3">
    <source>
        <dbReference type="EMBL" id="SFB18304.1"/>
    </source>
</evidence>
<organism evidence="3 4">
    <name type="scientific">Poseidonocella pacifica</name>
    <dbReference type="NCBI Taxonomy" id="871651"/>
    <lineage>
        <taxon>Bacteria</taxon>
        <taxon>Pseudomonadati</taxon>
        <taxon>Pseudomonadota</taxon>
        <taxon>Alphaproteobacteria</taxon>
        <taxon>Rhodobacterales</taxon>
        <taxon>Roseobacteraceae</taxon>
        <taxon>Poseidonocella</taxon>
    </lineage>
</organism>
<keyword evidence="3" id="KW-0540">Nuclease</keyword>
<dbReference type="InterPro" id="IPR011856">
    <property type="entry name" value="tRNA_endonuc-like_dom_sf"/>
</dbReference>
<dbReference type="GO" id="GO:0004519">
    <property type="term" value="F:endonuclease activity"/>
    <property type="evidence" value="ECO:0007669"/>
    <property type="project" value="UniProtKB-KW"/>
</dbReference>
<protein>
    <recommendedName>
        <fullName evidence="2">UPF0102 protein SAMN05421688_3481</fullName>
    </recommendedName>
</protein>
<dbReference type="InterPro" id="IPR003509">
    <property type="entry name" value="UPF0102_YraN-like"/>
</dbReference>
<comment type="similarity">
    <text evidence="1 2">Belongs to the UPF0102 family.</text>
</comment>
<dbReference type="HAMAP" id="MF_00048">
    <property type="entry name" value="UPF0102"/>
    <property type="match status" value="1"/>
</dbReference>
<keyword evidence="3" id="KW-0378">Hydrolase</keyword>
<dbReference type="STRING" id="871651.SAMN05421688_3481"/>
<dbReference type="EMBL" id="FOJU01000009">
    <property type="protein sequence ID" value="SFB18304.1"/>
    <property type="molecule type" value="Genomic_DNA"/>
</dbReference>
<dbReference type="InterPro" id="IPR011335">
    <property type="entry name" value="Restrct_endonuc-II-like"/>
</dbReference>
<dbReference type="OrthoDB" id="9812968at2"/>
<keyword evidence="3" id="KW-0255">Endonuclease</keyword>
<reference evidence="3 4" key="1">
    <citation type="submission" date="2016-10" db="EMBL/GenBank/DDBJ databases">
        <authorList>
            <person name="de Groot N.N."/>
        </authorList>
    </citation>
    <scope>NUCLEOTIDE SEQUENCE [LARGE SCALE GENOMIC DNA]</scope>
    <source>
        <strain evidence="3 4">DSM 29316</strain>
    </source>
</reference>
<dbReference type="RefSeq" id="WP_092066987.1">
    <property type="nucleotide sequence ID" value="NZ_FOJU01000009.1"/>
</dbReference>
<dbReference type="Pfam" id="PF02021">
    <property type="entry name" value="UPF0102"/>
    <property type="match status" value="1"/>
</dbReference>
<dbReference type="PANTHER" id="PTHR34039">
    <property type="entry name" value="UPF0102 PROTEIN YRAN"/>
    <property type="match status" value="1"/>
</dbReference>
<dbReference type="SUPFAM" id="SSF52980">
    <property type="entry name" value="Restriction endonuclease-like"/>
    <property type="match status" value="1"/>
</dbReference>
<keyword evidence="4" id="KW-1185">Reference proteome</keyword>
<gene>
    <name evidence="3" type="ORF">SAMN05421688_3481</name>
</gene>